<sequence length="1058" mass="125095">MYEKDGHRKRCTSNHHRVKTAQNLGKINDNSEILSQQNLNQSVMEQSINQNQDSIQKQDQQILLQQQQQNGSNVNLKLCSSINQSQQSVVNQNNVTLVNIDDKKYQEENQVDVVLLTQEQKLEKELMQHFKEFIELFTGNKLVQKRSKNIIDGKNIQMIKQFKELSLYLEKSNPQNNLKLNKDYKPLQYELMIELGKTMLNIFKKEIILINNDYILELMAQLEVIQYPEQFFKIELNLNPKQQADELVIFGLNQESEEQIKIDLTDEIEIIDNFSEFYGIKTVYLQDFNNYMIVQDKKGQFFQMVQQKLDLSGDAEYNFKSLFRNKNSRFLVTNYLNQKRRNIQNIQKGIEGKIYQVDKNFVYFPFEYGDYSLQDLFDNEQEFSQNEIIQILYLLLFTINKIHKNRIAIRNLVPENIRYFKNEKTWKICNFSQAVYLPHQESSSLHQSSNFKAQMQTKKSEEIEINKNNTNNINIPNNTRNKDQFQEKKVQQQNLQQVQNKQQKSQQYEQTQQNQQLQQEQEQNQQQQEYNYVGALYYSSPEIVDLFNEQIDYGIYSPQAQDFFSLGMIIMRLFNKGKKAEKKSLKSAIIKSKLQKNQSEFQIFEYVGLLLEENQQQRVKNAVFLLNQLAEKFQENTVNFQEFQEFQVAQAAEMQFEEGIEKTLQQKINRIFRDLKGAESVPTGFGNQFVGESQALQRKLEAKKVFLIQEEKMKARVNKQMRRFVQSVFYYQNVKNLLDNDDWQGSLYYELAELNFENGQYYNSIDFCKIVMETLQTKFDGSFGYTKGQELMGMNYYKVQEIDSAQNYYTFEKGMDLIQNSLIQREKVLKKNHIYLAQSYEDLGYLQDNFGRYKQAYGSFKVALKVYQYNTGYETKDAARLMNLIGMCSWRSGMQQEAYQYLKRACELSEKLYGQFSSQLVTNLVNLGNIMESLKNFQEAVQIQTRACELQKVIFGENSLQYARVLQCNIFTLMYMKEFEKAEEQFKKMEEILKQIYGENSKEMAVLYFNMSWGAEEAGSFKKAFELCQKAIIIMEKIDGVKANRWMQRLEDISVKCR</sequence>
<comment type="caution">
    <text evidence="4">The sequence shown here is derived from an EMBL/GenBank/DDBJ whole genome shotgun (WGS) entry which is preliminary data.</text>
</comment>
<keyword evidence="4" id="KW-0418">Kinase</keyword>
<dbReference type="AlphaFoldDB" id="A0A0V0R532"/>
<keyword evidence="4" id="KW-0808">Transferase</keyword>
<dbReference type="Pfam" id="PF13424">
    <property type="entry name" value="TPR_12"/>
    <property type="match status" value="1"/>
</dbReference>
<evidence type="ECO:0000313" key="5">
    <source>
        <dbReference type="Proteomes" id="UP000054937"/>
    </source>
</evidence>
<protein>
    <submittedName>
        <fullName evidence="4">Protein kinase-like domain</fullName>
    </submittedName>
</protein>
<feature type="domain" description="Protein kinase" evidence="3">
    <location>
        <begin position="277"/>
        <end position="630"/>
    </location>
</feature>
<dbReference type="EMBL" id="LDAU01000046">
    <property type="protein sequence ID" value="KRX09590.1"/>
    <property type="molecule type" value="Genomic_DNA"/>
</dbReference>
<keyword evidence="1" id="KW-0802">TPR repeat</keyword>
<dbReference type="Gene3D" id="1.25.40.10">
    <property type="entry name" value="Tetratricopeptide repeat domain"/>
    <property type="match status" value="3"/>
</dbReference>
<dbReference type="Proteomes" id="UP000054937">
    <property type="component" value="Unassembled WGS sequence"/>
</dbReference>
<organism evidence="4 5">
    <name type="scientific">Pseudocohnilembus persalinus</name>
    <name type="common">Ciliate</name>
    <dbReference type="NCBI Taxonomy" id="266149"/>
    <lineage>
        <taxon>Eukaryota</taxon>
        <taxon>Sar</taxon>
        <taxon>Alveolata</taxon>
        <taxon>Ciliophora</taxon>
        <taxon>Intramacronucleata</taxon>
        <taxon>Oligohymenophorea</taxon>
        <taxon>Scuticociliatia</taxon>
        <taxon>Philasterida</taxon>
        <taxon>Pseudocohnilembidae</taxon>
        <taxon>Pseudocohnilembus</taxon>
    </lineage>
</organism>
<evidence type="ECO:0000313" key="4">
    <source>
        <dbReference type="EMBL" id="KRX09590.1"/>
    </source>
</evidence>
<name>A0A0V0R532_PSEPJ</name>
<feature type="compositionally biased region" description="Low complexity" evidence="2">
    <location>
        <begin position="491"/>
        <end position="523"/>
    </location>
</feature>
<dbReference type="SUPFAM" id="SSF56112">
    <property type="entry name" value="Protein kinase-like (PK-like)"/>
    <property type="match status" value="1"/>
</dbReference>
<dbReference type="InParanoid" id="A0A0V0R532"/>
<feature type="region of interest" description="Disordered" evidence="2">
    <location>
        <begin position="446"/>
        <end position="523"/>
    </location>
</feature>
<dbReference type="SMART" id="SM00028">
    <property type="entry name" value="TPR"/>
    <property type="match status" value="6"/>
</dbReference>
<dbReference type="GO" id="GO:0004672">
    <property type="term" value="F:protein kinase activity"/>
    <property type="evidence" value="ECO:0007669"/>
    <property type="project" value="InterPro"/>
</dbReference>
<evidence type="ECO:0000256" key="2">
    <source>
        <dbReference type="SAM" id="MobiDB-lite"/>
    </source>
</evidence>
<dbReference type="InterPro" id="IPR011990">
    <property type="entry name" value="TPR-like_helical_dom_sf"/>
</dbReference>
<evidence type="ECO:0000256" key="1">
    <source>
        <dbReference type="PROSITE-ProRule" id="PRU00339"/>
    </source>
</evidence>
<dbReference type="PANTHER" id="PTHR19959">
    <property type="entry name" value="KINESIN LIGHT CHAIN"/>
    <property type="match status" value="1"/>
</dbReference>
<dbReference type="InterPro" id="IPR011009">
    <property type="entry name" value="Kinase-like_dom_sf"/>
</dbReference>
<dbReference type="SUPFAM" id="SSF48452">
    <property type="entry name" value="TPR-like"/>
    <property type="match status" value="2"/>
</dbReference>
<evidence type="ECO:0000259" key="3">
    <source>
        <dbReference type="PROSITE" id="PS50011"/>
    </source>
</evidence>
<dbReference type="PANTHER" id="PTHR19959:SF119">
    <property type="entry name" value="FUNGAL LIPASE-LIKE DOMAIN-CONTAINING PROTEIN"/>
    <property type="match status" value="1"/>
</dbReference>
<dbReference type="PROSITE" id="PS50005">
    <property type="entry name" value="TPR"/>
    <property type="match status" value="1"/>
</dbReference>
<dbReference type="InterPro" id="IPR000719">
    <property type="entry name" value="Prot_kinase_dom"/>
</dbReference>
<feature type="compositionally biased region" description="Polar residues" evidence="2">
    <location>
        <begin position="446"/>
        <end position="456"/>
    </location>
</feature>
<dbReference type="OMA" id="LIKVGMD"/>
<dbReference type="PROSITE" id="PS50011">
    <property type="entry name" value="PROTEIN_KINASE_DOM"/>
    <property type="match status" value="1"/>
</dbReference>
<feature type="repeat" description="TPR" evidence="1">
    <location>
        <begin position="837"/>
        <end position="870"/>
    </location>
</feature>
<proteinExistence type="predicted"/>
<dbReference type="SMART" id="SM00220">
    <property type="entry name" value="S_TKc"/>
    <property type="match status" value="1"/>
</dbReference>
<dbReference type="GO" id="GO:0005524">
    <property type="term" value="F:ATP binding"/>
    <property type="evidence" value="ECO:0007669"/>
    <property type="project" value="InterPro"/>
</dbReference>
<feature type="compositionally biased region" description="Low complexity" evidence="2">
    <location>
        <begin position="466"/>
        <end position="479"/>
    </location>
</feature>
<keyword evidence="5" id="KW-1185">Reference proteome</keyword>
<gene>
    <name evidence="4" type="ORF">PPERSA_08622</name>
</gene>
<dbReference type="Gene3D" id="1.10.510.10">
    <property type="entry name" value="Transferase(Phosphotransferase) domain 1"/>
    <property type="match status" value="1"/>
</dbReference>
<dbReference type="OrthoDB" id="5142960at2759"/>
<accession>A0A0V0R532</accession>
<reference evidence="4 5" key="1">
    <citation type="journal article" date="2015" name="Sci. Rep.">
        <title>Genome of the facultative scuticociliatosis pathogen Pseudocohnilembus persalinus provides insight into its virulence through horizontal gene transfer.</title>
        <authorList>
            <person name="Xiong J."/>
            <person name="Wang G."/>
            <person name="Cheng J."/>
            <person name="Tian M."/>
            <person name="Pan X."/>
            <person name="Warren A."/>
            <person name="Jiang C."/>
            <person name="Yuan D."/>
            <person name="Miao W."/>
        </authorList>
    </citation>
    <scope>NUCLEOTIDE SEQUENCE [LARGE SCALE GENOMIC DNA]</scope>
    <source>
        <strain evidence="4">36N120E</strain>
    </source>
</reference>
<feature type="compositionally biased region" description="Basic and acidic residues" evidence="2">
    <location>
        <begin position="480"/>
        <end position="490"/>
    </location>
</feature>
<dbReference type="InterPro" id="IPR019734">
    <property type="entry name" value="TPR_rpt"/>
</dbReference>